<dbReference type="EMBL" id="UGOW01000001">
    <property type="protein sequence ID" value="STY18004.1"/>
    <property type="molecule type" value="Genomic_DNA"/>
</dbReference>
<evidence type="ECO:0000256" key="3">
    <source>
        <dbReference type="ARBA" id="ARBA00022801"/>
    </source>
</evidence>
<dbReference type="InterPro" id="IPR018228">
    <property type="entry name" value="DNase_TatD-rel_CS"/>
</dbReference>
<dbReference type="InterPro" id="IPR015991">
    <property type="entry name" value="TatD/YcfH-like"/>
</dbReference>
<evidence type="ECO:0000313" key="7">
    <source>
        <dbReference type="Proteomes" id="UP000054639"/>
    </source>
</evidence>
<feature type="binding site" evidence="4">
    <location>
        <position position="207"/>
    </location>
    <ligand>
        <name>a divalent metal cation</name>
        <dbReference type="ChEBI" id="CHEBI:60240"/>
        <label>1</label>
    </ligand>
</feature>
<dbReference type="PROSITE" id="PS01137">
    <property type="entry name" value="TATD_1"/>
    <property type="match status" value="1"/>
</dbReference>
<evidence type="ECO:0000313" key="5">
    <source>
        <dbReference type="EMBL" id="KTD50751.1"/>
    </source>
</evidence>
<name>A0A378KT21_9GAMM</name>
<dbReference type="PROSITE" id="PS01091">
    <property type="entry name" value="TATD_3"/>
    <property type="match status" value="1"/>
</dbReference>
<evidence type="ECO:0000256" key="2">
    <source>
        <dbReference type="ARBA" id="ARBA00022723"/>
    </source>
</evidence>
<dbReference type="Gene3D" id="3.20.20.140">
    <property type="entry name" value="Metal-dependent hydrolases"/>
    <property type="match status" value="1"/>
</dbReference>
<dbReference type="PANTHER" id="PTHR46124">
    <property type="entry name" value="D-AMINOACYL-TRNA DEACYLASE"/>
    <property type="match status" value="1"/>
</dbReference>
<keyword evidence="3 6" id="KW-0378">Hydrolase</keyword>
<accession>A0A378KT21</accession>
<dbReference type="InterPro" id="IPR032466">
    <property type="entry name" value="Metal_Hydrolase"/>
</dbReference>
<dbReference type="PANTHER" id="PTHR46124:SF2">
    <property type="entry name" value="D-AMINOACYL-TRNA DEACYLASE"/>
    <property type="match status" value="1"/>
</dbReference>
<sequence>MLVDSHCHLNFIDLADFNNDLSEVINRAKENGVQHFLTVCVELSDYPQLEAIAAAHSNINISVGVHPNSEMADPVTASLLCDLAANPACIAIGETGLDYYRTLTDEAQEMQRERFREHIRAALITSKPLIIHTRQAAEDTLLLMAEENAHQIGGVMHCFAEDLDIARRAIDLNFYISFSGIVTFKNAVALQEVAKQIPLDRILIETDSPYLAPVPYRGKQNHPALVKYVAEAIAQLRGMDYETIARITTDNFYKCFKLSETH</sequence>
<feature type="binding site" evidence="4">
    <location>
        <position position="8"/>
    </location>
    <ligand>
        <name>a divalent metal cation</name>
        <dbReference type="ChEBI" id="CHEBI:60240"/>
        <label>1</label>
    </ligand>
</feature>
<evidence type="ECO:0000313" key="6">
    <source>
        <dbReference type="EMBL" id="STY18004.1"/>
    </source>
</evidence>
<dbReference type="SUPFAM" id="SSF51556">
    <property type="entry name" value="Metallo-dependent hydrolases"/>
    <property type="match status" value="1"/>
</dbReference>
<protein>
    <submittedName>
        <fullName evidence="6">Deoxyribonuclease TatD</fullName>
        <ecNumber evidence="6">3.1.21.-</ecNumber>
    </submittedName>
</protein>
<keyword evidence="7" id="KW-1185">Reference proteome</keyword>
<evidence type="ECO:0000256" key="1">
    <source>
        <dbReference type="ARBA" id="ARBA00009275"/>
    </source>
</evidence>
<dbReference type="GO" id="GO:0046872">
    <property type="term" value="F:metal ion binding"/>
    <property type="evidence" value="ECO:0007669"/>
    <property type="project" value="UniProtKB-KW"/>
</dbReference>
<dbReference type="GO" id="GO:0005829">
    <property type="term" value="C:cytosol"/>
    <property type="evidence" value="ECO:0007669"/>
    <property type="project" value="TreeGrafter"/>
</dbReference>
<dbReference type="GO" id="GO:0004536">
    <property type="term" value="F:DNA nuclease activity"/>
    <property type="evidence" value="ECO:0007669"/>
    <property type="project" value="InterPro"/>
</dbReference>
<feature type="binding site" evidence="4">
    <location>
        <position position="132"/>
    </location>
    <ligand>
        <name>a divalent metal cation</name>
        <dbReference type="ChEBI" id="CHEBI:60240"/>
        <label>2</label>
    </ligand>
</feature>
<dbReference type="Proteomes" id="UP000054639">
    <property type="component" value="Unassembled WGS sequence"/>
</dbReference>
<comment type="similarity">
    <text evidence="1">Belongs to the metallo-dependent hydrolases superfamily. TatD-type hydrolase family.</text>
</comment>
<dbReference type="Pfam" id="PF01026">
    <property type="entry name" value="TatD_DNase"/>
    <property type="match status" value="1"/>
</dbReference>
<dbReference type="RefSeq" id="WP_058473179.1">
    <property type="nucleotide sequence ID" value="NZ_CAAAIL010000004.1"/>
</dbReference>
<reference evidence="5 7" key="1">
    <citation type="submission" date="2015-11" db="EMBL/GenBank/DDBJ databases">
        <title>Genomic analysis of 38 Legionella species identifies large and diverse effector repertoires.</title>
        <authorList>
            <person name="Burstein D."/>
            <person name="Amaro F."/>
            <person name="Zusman T."/>
            <person name="Lifshitz Z."/>
            <person name="Cohen O."/>
            <person name="Gilbert J.A."/>
            <person name="Pupko T."/>
            <person name="Shuman H.A."/>
            <person name="Segal G."/>
        </authorList>
    </citation>
    <scope>NUCLEOTIDE SEQUENCE [LARGE SCALE GENOMIC DNA]</scope>
    <source>
        <strain evidence="5 7">ATCC 49507</strain>
    </source>
</reference>
<reference evidence="6 8" key="2">
    <citation type="submission" date="2018-06" db="EMBL/GenBank/DDBJ databases">
        <authorList>
            <consortium name="Pathogen Informatics"/>
            <person name="Doyle S."/>
        </authorList>
    </citation>
    <scope>NUCLEOTIDE SEQUENCE [LARGE SCALE GENOMIC DNA]</scope>
    <source>
        <strain evidence="6 8">NCTC12376</strain>
    </source>
</reference>
<dbReference type="AlphaFoldDB" id="A0A378KT21"/>
<dbReference type="EC" id="3.1.21.-" evidence="6"/>
<dbReference type="CDD" id="cd01310">
    <property type="entry name" value="TatD_DNAse"/>
    <property type="match status" value="1"/>
</dbReference>
<dbReference type="PIRSF" id="PIRSF005902">
    <property type="entry name" value="DNase_TatD"/>
    <property type="match status" value="1"/>
</dbReference>
<feature type="binding site" evidence="4">
    <location>
        <position position="94"/>
    </location>
    <ligand>
        <name>a divalent metal cation</name>
        <dbReference type="ChEBI" id="CHEBI:60240"/>
        <label>1</label>
    </ligand>
</feature>
<dbReference type="EMBL" id="LNYR01000012">
    <property type="protein sequence ID" value="KTD50751.1"/>
    <property type="molecule type" value="Genomic_DNA"/>
</dbReference>
<dbReference type="GO" id="GO:0016788">
    <property type="term" value="F:hydrolase activity, acting on ester bonds"/>
    <property type="evidence" value="ECO:0007669"/>
    <property type="project" value="InterPro"/>
</dbReference>
<dbReference type="InterPro" id="IPR001130">
    <property type="entry name" value="TatD-like"/>
</dbReference>
<feature type="binding site" evidence="4">
    <location>
        <position position="157"/>
    </location>
    <ligand>
        <name>a divalent metal cation</name>
        <dbReference type="ChEBI" id="CHEBI:60240"/>
        <label>2</label>
    </ligand>
</feature>
<dbReference type="FunFam" id="3.20.20.140:FF:000005">
    <property type="entry name" value="TatD family hydrolase"/>
    <property type="match status" value="1"/>
</dbReference>
<dbReference type="NCBIfam" id="TIGR00010">
    <property type="entry name" value="YchF/TatD family DNA exonuclease"/>
    <property type="match status" value="1"/>
</dbReference>
<dbReference type="STRING" id="45072.Lqua_0978"/>
<feature type="binding site" evidence="4">
    <location>
        <position position="6"/>
    </location>
    <ligand>
        <name>a divalent metal cation</name>
        <dbReference type="ChEBI" id="CHEBI:60240"/>
        <label>1</label>
    </ligand>
</feature>
<evidence type="ECO:0000256" key="4">
    <source>
        <dbReference type="PIRSR" id="PIRSR005902-1"/>
    </source>
</evidence>
<proteinExistence type="inferred from homology"/>
<dbReference type="Proteomes" id="UP000254230">
    <property type="component" value="Unassembled WGS sequence"/>
</dbReference>
<dbReference type="PROSITE" id="PS01090">
    <property type="entry name" value="TATD_2"/>
    <property type="match status" value="1"/>
</dbReference>
<organism evidence="6 8">
    <name type="scientific">Legionella quateirensis</name>
    <dbReference type="NCBI Taxonomy" id="45072"/>
    <lineage>
        <taxon>Bacteria</taxon>
        <taxon>Pseudomonadati</taxon>
        <taxon>Pseudomonadota</taxon>
        <taxon>Gammaproteobacteria</taxon>
        <taxon>Legionellales</taxon>
        <taxon>Legionellaceae</taxon>
        <taxon>Legionella</taxon>
    </lineage>
</organism>
<evidence type="ECO:0000313" key="8">
    <source>
        <dbReference type="Proteomes" id="UP000254230"/>
    </source>
</evidence>
<keyword evidence="2 4" id="KW-0479">Metal-binding</keyword>
<gene>
    <name evidence="6" type="primary">ycfH</name>
    <name evidence="5" type="ORF">Lqua_0978</name>
    <name evidence="6" type="ORF">NCTC12376_01819</name>
</gene>
<dbReference type="OrthoDB" id="9810005at2"/>